<dbReference type="InterPro" id="IPR013087">
    <property type="entry name" value="Znf_C2H2_type"/>
</dbReference>
<dbReference type="GeneID" id="136076899"/>
<feature type="domain" description="C2H2-type" evidence="1">
    <location>
        <begin position="55"/>
        <end position="76"/>
    </location>
</feature>
<dbReference type="RefSeq" id="XP_065646794.1">
    <property type="nucleotide sequence ID" value="XM_065790722.1"/>
</dbReference>
<sequence>MALFNSDFEINSDLECLFDVVEGGFLNNDINLITDIDSIVSDIDIYRDNVEQHACIQCPKVYKTIRGFKRHIASKHILESFEIDSSKMYNTENSSNTLSPLKLKSIVEECASLLQMDMCLPFDIRKQFSCEKFSYSLDDAENLWQKLKPIIEQFKGNSDLFYQDYYGLLSENLLASHFSDLALSNTLLTEMSSLILNNLSDIKPNTIESVNTTQEITDIERKSLQYLIGYIFQRVYTKFKSSKNVCKYSQQCVSILLRCRVMEDDTQTLVNIRDRGGLWKVNNIIQDLFLTCENIFRKKTTQVFLKLDPEVLIESMSTSYIVLSLYKQVCNDPESTEVSKNLLEHLITLFVRVRSFSYAKDIIEKHKMRKKTCKTRSLRCEIKKASEGN</sequence>
<gene>
    <name evidence="3" type="primary">LOC136076899</name>
</gene>
<evidence type="ECO:0000313" key="2">
    <source>
        <dbReference type="Proteomes" id="UP001652625"/>
    </source>
</evidence>
<name>A0ABM4BD03_HYDVU</name>
<organism evidence="2 3">
    <name type="scientific">Hydra vulgaris</name>
    <name type="common">Hydra</name>
    <name type="synonym">Hydra attenuata</name>
    <dbReference type="NCBI Taxonomy" id="6087"/>
    <lineage>
        <taxon>Eukaryota</taxon>
        <taxon>Metazoa</taxon>
        <taxon>Cnidaria</taxon>
        <taxon>Hydrozoa</taxon>
        <taxon>Hydroidolina</taxon>
        <taxon>Anthoathecata</taxon>
        <taxon>Aplanulata</taxon>
        <taxon>Hydridae</taxon>
        <taxon>Hydra</taxon>
    </lineage>
</organism>
<keyword evidence="2" id="KW-1185">Reference proteome</keyword>
<evidence type="ECO:0000259" key="1">
    <source>
        <dbReference type="PROSITE" id="PS00028"/>
    </source>
</evidence>
<reference evidence="3" key="2">
    <citation type="submission" date="2025-08" db="UniProtKB">
        <authorList>
            <consortium name="RefSeq"/>
        </authorList>
    </citation>
    <scope>IDENTIFICATION</scope>
</reference>
<evidence type="ECO:0000313" key="3">
    <source>
        <dbReference type="RefSeq" id="XP_065646794.1"/>
    </source>
</evidence>
<proteinExistence type="predicted"/>
<reference evidence="2" key="1">
    <citation type="submission" date="2025-05" db="UniProtKB">
        <authorList>
            <consortium name="RefSeq"/>
        </authorList>
    </citation>
    <scope>NUCLEOTIDE SEQUENCE [LARGE SCALE GENOMIC DNA]</scope>
</reference>
<accession>A0ABM4BD03</accession>
<dbReference type="PROSITE" id="PS00028">
    <property type="entry name" value="ZINC_FINGER_C2H2_1"/>
    <property type="match status" value="1"/>
</dbReference>
<protein>
    <submittedName>
        <fullName evidence="3">Uncharacterized protein LOC136076899</fullName>
    </submittedName>
</protein>
<dbReference type="Proteomes" id="UP001652625">
    <property type="component" value="Chromosome 02"/>
</dbReference>